<dbReference type="PATRIC" id="fig|1239307.3.peg.872"/>
<gene>
    <name evidence="1" type="ORF">Sant_0814</name>
</gene>
<protein>
    <submittedName>
        <fullName evidence="1">Viral A-type inclusion protein</fullName>
    </submittedName>
</protein>
<name>W0HTP0_9GAMM</name>
<sequence>MVMNLTDKNMAPQCATLINCNNYLRISDVDNKERKVLASKITEVNNKPLPAKLNLTMNVACGGHNNVTSSDKGREVPNKEVYNVANVSNFITNKNKYDAISQSDVEITDSKSGSAIVSPVTPLATTLFLTRKFTVSEENLDITKLIRFINGYAQSAGEKNWRHKLIKRKDRLEKIEEDIKGSEILKKYIIIEGDTIKPIHQDCKASRRVFFLICNEFLKKHADGHTFAGELNNLVDLKYDFKESTMTNYIISEDEAKKAAQLCREWISDQCNQGYFTRELRKLLNDKAMRGVLTEICSDGLEVQRKKLVSVSSQDKKLIDYSEAENQINVSLNNMLDHDRLDRAKKEYVYNMMDAINDSMIDITKESTPKKTGVKQRDARSIWQGCDEKTINDKLTTMYGELNKELVLSVLGYVFTSDDELIKNICKQLNATEVYDKKPLQAKTGKGLREYANEITGFSKLVDKVIVKINTRKDKLIGFNHEVSLQTDIISKELDEKINTYTLEKINLVFNAAVNALKTNQIKHKTREIRGEIDKKNQETLDDSQKGKELLTLINGYASELLQLKSSAKHLQGIEKKYPLISDDLQPLTKTLMSKEINDEVSELIDKAYQSVPKPNSKWHYMKLFYSKNRKELMVKVGASHAVGAAMQLIGKLFSSTPVKSVGYVAHGVGVFQMIKSIYDAWCFARKERHDLKEIHKEFASLKQQWQKIIS</sequence>
<proteinExistence type="predicted"/>
<dbReference type="HOGENOM" id="CLU_388242_0_0_6"/>
<dbReference type="AlphaFoldDB" id="W0HTP0"/>
<accession>W0HTP0</accession>
<reference evidence="1 2" key="1">
    <citation type="journal article" date="2014" name="Genome Biol. Evol.">
        <title>Genome degeneration and adaptation in a nascent stage of symbiosis.</title>
        <authorList>
            <person name="Oakeson K.F."/>
            <person name="Gil R."/>
            <person name="Clayton A.L."/>
            <person name="Dunn D.M."/>
            <person name="von Niederhausern A.C."/>
            <person name="Hamil C."/>
            <person name="Aoyagi A."/>
            <person name="Duval B."/>
            <person name="Baca A."/>
            <person name="Silva F.J."/>
            <person name="Vallier A."/>
            <person name="Jackson D.G."/>
            <person name="Latorre A."/>
            <person name="Weiss R.B."/>
            <person name="Heddi A."/>
            <person name="Moya A."/>
            <person name="Dale C."/>
        </authorList>
    </citation>
    <scope>NUCLEOTIDE SEQUENCE [LARGE SCALE GENOMIC DNA]</scope>
    <source>
        <strain evidence="1 2">HS1</strain>
    </source>
</reference>
<evidence type="ECO:0000313" key="1">
    <source>
        <dbReference type="EMBL" id="AHF75897.1"/>
    </source>
</evidence>
<keyword evidence="2" id="KW-1185">Reference proteome</keyword>
<dbReference type="KEGG" id="sod:Sant_0814"/>
<organism evidence="1 2">
    <name type="scientific">Sodalis praecaptivus</name>
    <dbReference type="NCBI Taxonomy" id="1239307"/>
    <lineage>
        <taxon>Bacteria</taxon>
        <taxon>Pseudomonadati</taxon>
        <taxon>Pseudomonadota</taxon>
        <taxon>Gammaproteobacteria</taxon>
        <taxon>Enterobacterales</taxon>
        <taxon>Bruguierivoracaceae</taxon>
        <taxon>Sodalis</taxon>
    </lineage>
</organism>
<dbReference type="EMBL" id="CP006569">
    <property type="protein sequence ID" value="AHF75897.1"/>
    <property type="molecule type" value="Genomic_DNA"/>
</dbReference>
<dbReference type="Proteomes" id="UP000019028">
    <property type="component" value="Chromosome"/>
</dbReference>
<evidence type="ECO:0000313" key="2">
    <source>
        <dbReference type="Proteomes" id="UP000019028"/>
    </source>
</evidence>